<protein>
    <recommendedName>
        <fullName evidence="3">Retrotransposon gag domain-containing protein</fullName>
    </recommendedName>
</protein>
<gene>
    <name evidence="1" type="ORF">VFH_VI119760</name>
</gene>
<dbReference type="Proteomes" id="UP001157006">
    <property type="component" value="Chromosome 6"/>
</dbReference>
<reference evidence="1 2" key="1">
    <citation type="submission" date="2023-01" db="EMBL/GenBank/DDBJ databases">
        <authorList>
            <person name="Kreplak J."/>
        </authorList>
    </citation>
    <scope>NUCLEOTIDE SEQUENCE [LARGE SCALE GENOMIC DNA]</scope>
</reference>
<evidence type="ECO:0000313" key="2">
    <source>
        <dbReference type="Proteomes" id="UP001157006"/>
    </source>
</evidence>
<evidence type="ECO:0000313" key="1">
    <source>
        <dbReference type="EMBL" id="CAI8618373.1"/>
    </source>
</evidence>
<organism evidence="1 2">
    <name type="scientific">Vicia faba</name>
    <name type="common">Broad bean</name>
    <name type="synonym">Faba vulgaris</name>
    <dbReference type="NCBI Taxonomy" id="3906"/>
    <lineage>
        <taxon>Eukaryota</taxon>
        <taxon>Viridiplantae</taxon>
        <taxon>Streptophyta</taxon>
        <taxon>Embryophyta</taxon>
        <taxon>Tracheophyta</taxon>
        <taxon>Spermatophyta</taxon>
        <taxon>Magnoliopsida</taxon>
        <taxon>eudicotyledons</taxon>
        <taxon>Gunneridae</taxon>
        <taxon>Pentapetalae</taxon>
        <taxon>rosids</taxon>
        <taxon>fabids</taxon>
        <taxon>Fabales</taxon>
        <taxon>Fabaceae</taxon>
        <taxon>Papilionoideae</taxon>
        <taxon>50 kb inversion clade</taxon>
        <taxon>NPAAA clade</taxon>
        <taxon>Hologalegina</taxon>
        <taxon>IRL clade</taxon>
        <taxon>Fabeae</taxon>
        <taxon>Vicia</taxon>
    </lineage>
</organism>
<evidence type="ECO:0008006" key="3">
    <source>
        <dbReference type="Google" id="ProtNLM"/>
    </source>
</evidence>
<keyword evidence="2" id="KW-1185">Reference proteome</keyword>
<dbReference type="EMBL" id="OX451741">
    <property type="protein sequence ID" value="CAI8618373.1"/>
    <property type="molecule type" value="Genomic_DNA"/>
</dbReference>
<name>A0AAV1B9Z7_VICFA</name>
<sequence length="284" mass="32634">MEKTFLEYFPASVYICKRYDIMNFKQKEGDSLGDAYKRFKRLLVAYPTHEMGQTEQIRMFVNRLRMKTKQLIDTAVGGSSNFITTTGVKKIIEVIDANEHLELSDRVVSKPGGVIDLKLEVNKQLKIEEAITVDMEKKLKAMNMGTQHVAQVQQVQKVACEIYSGPHLTVQCLATPQQIEEIKFLRQNNSYSNTYNPGWKNHPNFSWTDQQQQAPQKAEWEVVIEKIAAHTSQFQEETRSNYRNTTAAIENLEVQMGQIAQQVALRAQESQKSHENVECCQNKE</sequence>
<dbReference type="AlphaFoldDB" id="A0AAV1B9Z7"/>
<accession>A0AAV1B9Z7</accession>
<proteinExistence type="predicted"/>